<proteinExistence type="predicted"/>
<dbReference type="AlphaFoldDB" id="A0A8T1HHG0"/>
<protein>
    <submittedName>
        <fullName evidence="2">Uncharacterized protein</fullName>
    </submittedName>
</protein>
<keyword evidence="1" id="KW-0812">Transmembrane</keyword>
<accession>A0A8T1HHG0</accession>
<name>A0A8T1HHG0_9STRA</name>
<organism evidence="2 3">
    <name type="scientific">Phytophthora cactorum</name>
    <dbReference type="NCBI Taxonomy" id="29920"/>
    <lineage>
        <taxon>Eukaryota</taxon>
        <taxon>Sar</taxon>
        <taxon>Stramenopiles</taxon>
        <taxon>Oomycota</taxon>
        <taxon>Peronosporomycetes</taxon>
        <taxon>Peronosporales</taxon>
        <taxon>Peronosporaceae</taxon>
        <taxon>Phytophthora</taxon>
    </lineage>
</organism>
<evidence type="ECO:0000313" key="2">
    <source>
        <dbReference type="EMBL" id="KAG3211539.1"/>
    </source>
</evidence>
<sequence length="114" mass="13292">MTRKAYRVRERKDGVFPHPTAASKRKSINMSRIAVILHSTPNTSNRTLSRPSHRFDTKHRIRSCVFVVSTLDWSYVCLVSIMSWRIGEEIREETMNWSCSDDEQNTQDDSYPGQ</sequence>
<dbReference type="Proteomes" id="UP000760860">
    <property type="component" value="Unassembled WGS sequence"/>
</dbReference>
<evidence type="ECO:0000313" key="3">
    <source>
        <dbReference type="Proteomes" id="UP000760860"/>
    </source>
</evidence>
<feature type="transmembrane region" description="Helical" evidence="1">
    <location>
        <begin position="64"/>
        <end position="86"/>
    </location>
</feature>
<keyword evidence="1" id="KW-0472">Membrane</keyword>
<keyword evidence="1" id="KW-1133">Transmembrane helix</keyword>
<reference evidence="2" key="1">
    <citation type="submission" date="2018-05" db="EMBL/GenBank/DDBJ databases">
        <title>Effector identification in a new, highly contiguous assembly of the strawberry crown rot pathogen Phytophthora cactorum.</title>
        <authorList>
            <person name="Armitage A.D."/>
            <person name="Nellist C.F."/>
            <person name="Bates H."/>
            <person name="Vickerstaff R.J."/>
            <person name="Harrison R.J."/>
        </authorList>
    </citation>
    <scope>NUCLEOTIDE SEQUENCE</scope>
    <source>
        <strain evidence="2">P421</strain>
    </source>
</reference>
<evidence type="ECO:0000256" key="1">
    <source>
        <dbReference type="SAM" id="Phobius"/>
    </source>
</evidence>
<comment type="caution">
    <text evidence="2">The sequence shown here is derived from an EMBL/GenBank/DDBJ whole genome shotgun (WGS) entry which is preliminary data.</text>
</comment>
<gene>
    <name evidence="2" type="ORF">PC129_g17487</name>
</gene>
<dbReference type="EMBL" id="RCMV01000944">
    <property type="protein sequence ID" value="KAG3211539.1"/>
    <property type="molecule type" value="Genomic_DNA"/>
</dbReference>